<dbReference type="Pfam" id="PF00561">
    <property type="entry name" value="Abhydrolase_1"/>
    <property type="match status" value="1"/>
</dbReference>
<dbReference type="InterPro" id="IPR000073">
    <property type="entry name" value="AB_hydrolase_1"/>
</dbReference>
<reference evidence="3" key="1">
    <citation type="submission" date="2020-10" db="EMBL/GenBank/DDBJ databases">
        <authorList>
            <person name="Gilroy R."/>
        </authorList>
    </citation>
    <scope>NUCLEOTIDE SEQUENCE</scope>
    <source>
        <strain evidence="3">ChiSjej4B22-8349</strain>
    </source>
</reference>
<name>A0A9D1SUI5_9FIRM</name>
<dbReference type="GO" id="GO:0016020">
    <property type="term" value="C:membrane"/>
    <property type="evidence" value="ECO:0007669"/>
    <property type="project" value="TreeGrafter"/>
</dbReference>
<protein>
    <submittedName>
        <fullName evidence="3">Alpha/beta hydrolase</fullName>
    </submittedName>
</protein>
<dbReference type="SUPFAM" id="SSF53474">
    <property type="entry name" value="alpha/beta-Hydrolases"/>
    <property type="match status" value="1"/>
</dbReference>
<comment type="caution">
    <text evidence="3">The sequence shown here is derived from an EMBL/GenBank/DDBJ whole genome shotgun (WGS) entry which is preliminary data.</text>
</comment>
<evidence type="ECO:0000259" key="2">
    <source>
        <dbReference type="Pfam" id="PF00561"/>
    </source>
</evidence>
<proteinExistence type="predicted"/>
<dbReference type="AlphaFoldDB" id="A0A9D1SUI5"/>
<accession>A0A9D1SUI5</accession>
<dbReference type="EMBL" id="DVOB01000087">
    <property type="protein sequence ID" value="HIU95860.1"/>
    <property type="molecule type" value="Genomic_DNA"/>
</dbReference>
<evidence type="ECO:0000313" key="3">
    <source>
        <dbReference type="EMBL" id="HIU95860.1"/>
    </source>
</evidence>
<evidence type="ECO:0000256" key="1">
    <source>
        <dbReference type="ARBA" id="ARBA00022801"/>
    </source>
</evidence>
<gene>
    <name evidence="3" type="ORF">IAD25_04015</name>
</gene>
<dbReference type="PANTHER" id="PTHR43798:SF31">
    <property type="entry name" value="AB HYDROLASE SUPERFAMILY PROTEIN YCLE"/>
    <property type="match status" value="1"/>
</dbReference>
<dbReference type="GO" id="GO:0016787">
    <property type="term" value="F:hydrolase activity"/>
    <property type="evidence" value="ECO:0007669"/>
    <property type="project" value="UniProtKB-KW"/>
</dbReference>
<dbReference type="InterPro" id="IPR050266">
    <property type="entry name" value="AB_hydrolase_sf"/>
</dbReference>
<dbReference type="PANTHER" id="PTHR43798">
    <property type="entry name" value="MONOACYLGLYCEROL LIPASE"/>
    <property type="match status" value="1"/>
</dbReference>
<keyword evidence="1 3" id="KW-0378">Hydrolase</keyword>
<dbReference type="Proteomes" id="UP000824130">
    <property type="component" value="Unassembled WGS sequence"/>
</dbReference>
<dbReference type="InterPro" id="IPR029058">
    <property type="entry name" value="AB_hydrolase_fold"/>
</dbReference>
<evidence type="ECO:0000313" key="4">
    <source>
        <dbReference type="Proteomes" id="UP000824130"/>
    </source>
</evidence>
<feature type="domain" description="AB hydrolase-1" evidence="2">
    <location>
        <begin position="22"/>
        <end position="262"/>
    </location>
</feature>
<sequence length="277" mass="32043">MAYFTTKDNCKIYYEEHGSGEPLIFIHGWSCNHKFFKYQVDEFAKKYRVILYDFRGHGQSDRSSLTERGMNLNRFAADLHELIEHLELKEVNVVGWSMGTSTLLAYAREFKCQYIKKMCFIDMTPKLLNDDEWKLGQSCTFDMDQNLQFMAALAVSWEFAAKLFIPNVFAKGYDQEKDEFKWVFNEALDNTPHCMLNMWIAMAIEDFRNVLPTIKVPVLLAYSGDGLLYTPAHGEYMRENLGGDSKLVIFPGCGHGLFLEDPEKFNSELAQFLEEGC</sequence>
<dbReference type="Gene3D" id="3.40.50.1820">
    <property type="entry name" value="alpha/beta hydrolase"/>
    <property type="match status" value="1"/>
</dbReference>
<organism evidence="3 4">
    <name type="scientific">Candidatus Allocopromorpha excrementipullorum</name>
    <dbReference type="NCBI Taxonomy" id="2840743"/>
    <lineage>
        <taxon>Bacteria</taxon>
        <taxon>Bacillati</taxon>
        <taxon>Bacillota</taxon>
        <taxon>Clostridia</taxon>
        <taxon>Eubacteriales</taxon>
        <taxon>Eubacteriaceae</taxon>
        <taxon>Eubacteriaceae incertae sedis</taxon>
        <taxon>Candidatus Allocopromorpha</taxon>
    </lineage>
</organism>
<reference evidence="3" key="2">
    <citation type="journal article" date="2021" name="PeerJ">
        <title>Extensive microbial diversity within the chicken gut microbiome revealed by metagenomics and culture.</title>
        <authorList>
            <person name="Gilroy R."/>
            <person name="Ravi A."/>
            <person name="Getino M."/>
            <person name="Pursley I."/>
            <person name="Horton D.L."/>
            <person name="Alikhan N.F."/>
            <person name="Baker D."/>
            <person name="Gharbi K."/>
            <person name="Hall N."/>
            <person name="Watson M."/>
            <person name="Adriaenssens E.M."/>
            <person name="Foster-Nyarko E."/>
            <person name="Jarju S."/>
            <person name="Secka A."/>
            <person name="Antonio M."/>
            <person name="Oren A."/>
            <person name="Chaudhuri R.R."/>
            <person name="La Ragione R."/>
            <person name="Hildebrand F."/>
            <person name="Pallen M.J."/>
        </authorList>
    </citation>
    <scope>NUCLEOTIDE SEQUENCE</scope>
    <source>
        <strain evidence="3">ChiSjej4B22-8349</strain>
    </source>
</reference>